<dbReference type="Pfam" id="PF00071">
    <property type="entry name" value="Ras"/>
    <property type="match status" value="1"/>
</dbReference>
<organism evidence="1 2">
    <name type="scientific">Caerostris extrusa</name>
    <name type="common">Bark spider</name>
    <name type="synonym">Caerostris bankana</name>
    <dbReference type="NCBI Taxonomy" id="172846"/>
    <lineage>
        <taxon>Eukaryota</taxon>
        <taxon>Metazoa</taxon>
        <taxon>Ecdysozoa</taxon>
        <taxon>Arthropoda</taxon>
        <taxon>Chelicerata</taxon>
        <taxon>Arachnida</taxon>
        <taxon>Araneae</taxon>
        <taxon>Araneomorphae</taxon>
        <taxon>Entelegynae</taxon>
        <taxon>Araneoidea</taxon>
        <taxon>Araneidae</taxon>
        <taxon>Caerostris</taxon>
    </lineage>
</organism>
<dbReference type="GO" id="GO:0003924">
    <property type="term" value="F:GTPase activity"/>
    <property type="evidence" value="ECO:0007669"/>
    <property type="project" value="InterPro"/>
</dbReference>
<sequence>MEFKSGIYDKPLHQTSLNAFDLFDLNIMYVFMLGDKSTGKTILIDSLRTRCISDPLLPSFQHVSESDRMTDVGMITLRLLELNREQLSLPEISQVCQAAKHVFLFVYAFDDLDSLRCLYTRWIMHVKNIFGCTITTVMLGNKIDLVHVPGFKVKYPVCSNSLAHGYKALFKVNYVFQCSALNGYQLELVLLVIAVLGNKHHCHQKLA</sequence>
<evidence type="ECO:0000313" key="1">
    <source>
        <dbReference type="EMBL" id="GIY14939.1"/>
    </source>
</evidence>
<keyword evidence="2" id="KW-1185">Reference proteome</keyword>
<dbReference type="EMBL" id="BPLR01007173">
    <property type="protein sequence ID" value="GIY14939.1"/>
    <property type="molecule type" value="Genomic_DNA"/>
</dbReference>
<name>A0AAV4R1L6_CAEEX</name>
<accession>A0AAV4R1L6</accession>
<gene>
    <name evidence="1" type="ORF">CEXT_730031</name>
</gene>
<dbReference type="InterPro" id="IPR027417">
    <property type="entry name" value="P-loop_NTPase"/>
</dbReference>
<evidence type="ECO:0000313" key="2">
    <source>
        <dbReference type="Proteomes" id="UP001054945"/>
    </source>
</evidence>
<dbReference type="SUPFAM" id="SSF52540">
    <property type="entry name" value="P-loop containing nucleoside triphosphate hydrolases"/>
    <property type="match status" value="1"/>
</dbReference>
<dbReference type="Proteomes" id="UP001054945">
    <property type="component" value="Unassembled WGS sequence"/>
</dbReference>
<comment type="caution">
    <text evidence="1">The sequence shown here is derived from an EMBL/GenBank/DDBJ whole genome shotgun (WGS) entry which is preliminary data.</text>
</comment>
<dbReference type="Gene3D" id="3.40.50.300">
    <property type="entry name" value="P-loop containing nucleotide triphosphate hydrolases"/>
    <property type="match status" value="1"/>
</dbReference>
<reference evidence="1 2" key="1">
    <citation type="submission" date="2021-06" db="EMBL/GenBank/DDBJ databases">
        <title>Caerostris extrusa draft genome.</title>
        <authorList>
            <person name="Kono N."/>
            <person name="Arakawa K."/>
        </authorList>
    </citation>
    <scope>NUCLEOTIDE SEQUENCE [LARGE SCALE GENOMIC DNA]</scope>
</reference>
<dbReference type="InterPro" id="IPR001806">
    <property type="entry name" value="Small_GTPase"/>
</dbReference>
<dbReference type="AlphaFoldDB" id="A0AAV4R1L6"/>
<dbReference type="GO" id="GO:0005525">
    <property type="term" value="F:GTP binding"/>
    <property type="evidence" value="ECO:0007669"/>
    <property type="project" value="InterPro"/>
</dbReference>
<protein>
    <submittedName>
        <fullName evidence="1">Uncharacterized protein</fullName>
    </submittedName>
</protein>
<proteinExistence type="predicted"/>